<organism evidence="2 3">
    <name type="scientific">Trifolium subterraneum</name>
    <name type="common">Subterranean clover</name>
    <dbReference type="NCBI Taxonomy" id="3900"/>
    <lineage>
        <taxon>Eukaryota</taxon>
        <taxon>Viridiplantae</taxon>
        <taxon>Streptophyta</taxon>
        <taxon>Embryophyta</taxon>
        <taxon>Tracheophyta</taxon>
        <taxon>Spermatophyta</taxon>
        <taxon>Magnoliopsida</taxon>
        <taxon>eudicotyledons</taxon>
        <taxon>Gunneridae</taxon>
        <taxon>Pentapetalae</taxon>
        <taxon>rosids</taxon>
        <taxon>fabids</taxon>
        <taxon>Fabales</taxon>
        <taxon>Fabaceae</taxon>
        <taxon>Papilionoideae</taxon>
        <taxon>50 kb inversion clade</taxon>
        <taxon>NPAAA clade</taxon>
        <taxon>Hologalegina</taxon>
        <taxon>IRL clade</taxon>
        <taxon>Trifolieae</taxon>
        <taxon>Trifolium</taxon>
    </lineage>
</organism>
<dbReference type="EMBL" id="DF973961">
    <property type="protein sequence ID" value="GAU43209.1"/>
    <property type="molecule type" value="Genomic_DNA"/>
</dbReference>
<reference evidence="3" key="1">
    <citation type="journal article" date="2017" name="Front. Plant Sci.">
        <title>Climate Clever Clovers: New Paradigm to Reduce the Environmental Footprint of Ruminants by Breeding Low Methanogenic Forages Utilizing Haplotype Variation.</title>
        <authorList>
            <person name="Kaur P."/>
            <person name="Appels R."/>
            <person name="Bayer P.E."/>
            <person name="Keeble-Gagnere G."/>
            <person name="Wang J."/>
            <person name="Hirakawa H."/>
            <person name="Shirasawa K."/>
            <person name="Vercoe P."/>
            <person name="Stefanova K."/>
            <person name="Durmic Z."/>
            <person name="Nichols P."/>
            <person name="Revell C."/>
            <person name="Isobe S.N."/>
            <person name="Edwards D."/>
            <person name="Erskine W."/>
        </authorList>
    </citation>
    <scope>NUCLEOTIDE SEQUENCE [LARGE SCALE GENOMIC DNA]</scope>
    <source>
        <strain evidence="3">cv. Daliak</strain>
    </source>
</reference>
<accession>A0A2Z6PE69</accession>
<evidence type="ECO:0000256" key="1">
    <source>
        <dbReference type="SAM" id="MobiDB-lite"/>
    </source>
</evidence>
<name>A0A2Z6PE69_TRISU</name>
<feature type="non-terminal residue" evidence="2">
    <location>
        <position position="206"/>
    </location>
</feature>
<dbReference type="AlphaFoldDB" id="A0A2Z6PE69"/>
<keyword evidence="3" id="KW-1185">Reference proteome</keyword>
<evidence type="ECO:0008006" key="4">
    <source>
        <dbReference type="Google" id="ProtNLM"/>
    </source>
</evidence>
<dbReference type="OrthoDB" id="1093005at2759"/>
<protein>
    <recommendedName>
        <fullName evidence="4">Ubiquitin-like domain-containing protein</fullName>
    </recommendedName>
</protein>
<sequence>MTMATPSSHNVIFVDTNLDTHFALTISDHDSVSDLKKRIESEHPSCFPKIGRIQIHGIKVKRNGHFYHLSDSMIVRSAFIGFNETWFLSVDVSALEDCRQNENPFSRVSLHQMDSIGIANNALLDFGDNDNNAIILPCNNQLQLLENKKDDREGVSVVRPCVSEHTAKEAEGGVKSSGNNDITTPLPGSIPKTDDRSHLNNEVQSL</sequence>
<evidence type="ECO:0000313" key="2">
    <source>
        <dbReference type="EMBL" id="GAU43209.1"/>
    </source>
</evidence>
<gene>
    <name evidence="2" type="ORF">TSUD_300960</name>
</gene>
<dbReference type="Proteomes" id="UP000242715">
    <property type="component" value="Unassembled WGS sequence"/>
</dbReference>
<proteinExistence type="predicted"/>
<evidence type="ECO:0000313" key="3">
    <source>
        <dbReference type="Proteomes" id="UP000242715"/>
    </source>
</evidence>
<feature type="region of interest" description="Disordered" evidence="1">
    <location>
        <begin position="166"/>
        <end position="206"/>
    </location>
</feature>